<dbReference type="PANTHER" id="PTHR22677">
    <property type="entry name" value="ANKYRIN REPEAT DOMAIN-CONTAINING PROTEIN 60"/>
    <property type="match status" value="1"/>
</dbReference>
<dbReference type="PANTHER" id="PTHR22677:SF4">
    <property type="entry name" value="USHER SYNDROME TYPE-1G PROTEIN-LIKE PROTEIN"/>
    <property type="match status" value="1"/>
</dbReference>
<dbReference type="InterPro" id="IPR039323">
    <property type="entry name" value="ANKRD_45/46/60"/>
</dbReference>
<accession>A0AAW1R7V2</accession>
<evidence type="ECO:0008006" key="4">
    <source>
        <dbReference type="Google" id="ProtNLM"/>
    </source>
</evidence>
<feature type="repeat" description="ANK" evidence="1">
    <location>
        <begin position="53"/>
        <end position="75"/>
    </location>
</feature>
<reference evidence="2 3" key="1">
    <citation type="journal article" date="2024" name="Nat. Commun.">
        <title>Phylogenomics reveals the evolutionary origins of lichenization in chlorophyte algae.</title>
        <authorList>
            <person name="Puginier C."/>
            <person name="Libourel C."/>
            <person name="Otte J."/>
            <person name="Skaloud P."/>
            <person name="Haon M."/>
            <person name="Grisel S."/>
            <person name="Petersen M."/>
            <person name="Berrin J.G."/>
            <person name="Delaux P.M."/>
            <person name="Dal Grande F."/>
            <person name="Keller J."/>
        </authorList>
    </citation>
    <scope>NUCLEOTIDE SEQUENCE [LARGE SCALE GENOMIC DNA]</scope>
    <source>
        <strain evidence="2 3">SAG 2043</strain>
    </source>
</reference>
<organism evidence="2 3">
    <name type="scientific">[Myrmecia] bisecta</name>
    <dbReference type="NCBI Taxonomy" id="41462"/>
    <lineage>
        <taxon>Eukaryota</taxon>
        <taxon>Viridiplantae</taxon>
        <taxon>Chlorophyta</taxon>
        <taxon>core chlorophytes</taxon>
        <taxon>Trebouxiophyceae</taxon>
        <taxon>Trebouxiales</taxon>
        <taxon>Trebouxiaceae</taxon>
        <taxon>Myrmecia</taxon>
    </lineage>
</organism>
<dbReference type="AlphaFoldDB" id="A0AAW1R7V2"/>
<keyword evidence="1" id="KW-0040">ANK repeat</keyword>
<dbReference type="SUPFAM" id="SSF48403">
    <property type="entry name" value="Ankyrin repeat"/>
    <property type="match status" value="1"/>
</dbReference>
<protein>
    <recommendedName>
        <fullName evidence="4">Ankyrin repeat protein</fullName>
    </recommendedName>
</protein>
<evidence type="ECO:0000313" key="3">
    <source>
        <dbReference type="Proteomes" id="UP001489004"/>
    </source>
</evidence>
<dbReference type="InterPro" id="IPR036770">
    <property type="entry name" value="Ankyrin_rpt-contain_sf"/>
</dbReference>
<name>A0AAW1R7V2_9CHLO</name>
<evidence type="ECO:0000256" key="1">
    <source>
        <dbReference type="PROSITE-ProRule" id="PRU00023"/>
    </source>
</evidence>
<dbReference type="PROSITE" id="PS50297">
    <property type="entry name" value="ANK_REP_REGION"/>
    <property type="match status" value="2"/>
</dbReference>
<dbReference type="SMART" id="SM00248">
    <property type="entry name" value="ANK"/>
    <property type="match status" value="2"/>
</dbReference>
<feature type="repeat" description="ANK" evidence="1">
    <location>
        <begin position="18"/>
        <end position="52"/>
    </location>
</feature>
<gene>
    <name evidence="2" type="ORF">WJX72_007054</name>
</gene>
<dbReference type="Gene3D" id="1.25.40.20">
    <property type="entry name" value="Ankyrin repeat-containing domain"/>
    <property type="match status" value="1"/>
</dbReference>
<keyword evidence="3" id="KW-1185">Reference proteome</keyword>
<dbReference type="Pfam" id="PF12796">
    <property type="entry name" value="Ank_2"/>
    <property type="match status" value="1"/>
</dbReference>
<dbReference type="EMBL" id="JALJOR010000001">
    <property type="protein sequence ID" value="KAK9829643.1"/>
    <property type="molecule type" value="Genomic_DNA"/>
</dbReference>
<dbReference type="InterPro" id="IPR002110">
    <property type="entry name" value="Ankyrin_rpt"/>
</dbReference>
<sequence>MVDALLAKGADVNARNAKGWTAMHAAADAHSVSLAVIAALLGHGAEVDAFDDWGTTPLHVAAKAGKADVVSVLLQSQKSVVIIFAMGLPCLVVKG</sequence>
<dbReference type="PROSITE" id="PS50088">
    <property type="entry name" value="ANK_REPEAT"/>
    <property type="match status" value="2"/>
</dbReference>
<comment type="caution">
    <text evidence="2">The sequence shown here is derived from an EMBL/GenBank/DDBJ whole genome shotgun (WGS) entry which is preliminary data.</text>
</comment>
<proteinExistence type="predicted"/>
<evidence type="ECO:0000313" key="2">
    <source>
        <dbReference type="EMBL" id="KAK9829643.1"/>
    </source>
</evidence>
<dbReference type="Proteomes" id="UP001489004">
    <property type="component" value="Unassembled WGS sequence"/>
</dbReference>